<evidence type="ECO:0000313" key="2">
    <source>
        <dbReference type="EMBL" id="CED70644.1"/>
    </source>
</evidence>
<organism evidence="2 3">
    <name type="scientific">Aliivibrio wodanis</name>
    <dbReference type="NCBI Taxonomy" id="80852"/>
    <lineage>
        <taxon>Bacteria</taxon>
        <taxon>Pseudomonadati</taxon>
        <taxon>Pseudomonadota</taxon>
        <taxon>Gammaproteobacteria</taxon>
        <taxon>Vibrionales</taxon>
        <taxon>Vibrionaceae</taxon>
        <taxon>Aliivibrio</taxon>
    </lineage>
</organism>
<dbReference type="KEGG" id="awd:AWOD_I_0550"/>
<sequence length="157" mass="17155">MIQKNNILNTYKPQNGVTLVEILIALSIISVLSAIAYPSYTANILKSHRAEAIEAITKTQLHIESLYSERTEPTSKAKYEALLELVINKNSGACLLEHVCNIDNDRYHLSYRLTDSGMDIYTLIATPQANLGQNNDPCGTLSLNAAGVGSGAETNCW</sequence>
<reference evidence="3" key="1">
    <citation type="submission" date="2014-09" db="EMBL/GenBank/DDBJ databases">
        <authorList>
            <person name="Hjerde E."/>
        </authorList>
    </citation>
    <scope>NUCLEOTIDE SEQUENCE [LARGE SCALE GENOMIC DNA]</scope>
    <source>
        <strain evidence="3">06/09/139</strain>
    </source>
</reference>
<evidence type="ECO:0000313" key="3">
    <source>
        <dbReference type="Proteomes" id="UP000032427"/>
    </source>
</evidence>
<dbReference type="HOGENOM" id="CLU_091705_6_1_6"/>
<name>A0A090KG87_9GAMM</name>
<feature type="transmembrane region" description="Helical" evidence="1">
    <location>
        <begin position="20"/>
        <end position="40"/>
    </location>
</feature>
<dbReference type="EMBL" id="LN554846">
    <property type="protein sequence ID" value="CED70644.1"/>
    <property type="molecule type" value="Genomic_DNA"/>
</dbReference>
<dbReference type="Proteomes" id="UP000032427">
    <property type="component" value="Chromosome 1"/>
</dbReference>
<dbReference type="Pfam" id="PF07963">
    <property type="entry name" value="N_methyl"/>
    <property type="match status" value="1"/>
</dbReference>
<dbReference type="InterPro" id="IPR045584">
    <property type="entry name" value="Pilin-like"/>
</dbReference>
<dbReference type="InterPro" id="IPR012902">
    <property type="entry name" value="N_methyl_site"/>
</dbReference>
<dbReference type="GeneID" id="28540111"/>
<gene>
    <name evidence="2" type="ORF">AWOD_I_0550</name>
</gene>
<proteinExistence type="predicted"/>
<dbReference type="SUPFAM" id="SSF54523">
    <property type="entry name" value="Pili subunits"/>
    <property type="match status" value="1"/>
</dbReference>
<dbReference type="AlphaFoldDB" id="A0A090KG87"/>
<keyword evidence="1" id="KW-0472">Membrane</keyword>
<dbReference type="Gene3D" id="3.30.700.10">
    <property type="entry name" value="Glycoprotein, Type 4 Pilin"/>
    <property type="match status" value="1"/>
</dbReference>
<accession>A0A090KG87</accession>
<keyword evidence="3" id="KW-1185">Reference proteome</keyword>
<dbReference type="InterPro" id="IPR031982">
    <property type="entry name" value="PilE-like"/>
</dbReference>
<dbReference type="Pfam" id="PF16732">
    <property type="entry name" value="ComP_DUS"/>
    <property type="match status" value="1"/>
</dbReference>
<dbReference type="PATRIC" id="fig|80852.17.peg.558"/>
<dbReference type="STRING" id="80852.AWOD_I_0550"/>
<keyword evidence="1" id="KW-1133">Transmembrane helix</keyword>
<dbReference type="OrthoDB" id="5906095at2"/>
<evidence type="ECO:0000256" key="1">
    <source>
        <dbReference type="SAM" id="Phobius"/>
    </source>
</evidence>
<dbReference type="NCBIfam" id="TIGR02532">
    <property type="entry name" value="IV_pilin_GFxxxE"/>
    <property type="match status" value="1"/>
</dbReference>
<keyword evidence="1" id="KW-0812">Transmembrane</keyword>
<dbReference type="GO" id="GO:0043683">
    <property type="term" value="P:type IV pilus assembly"/>
    <property type="evidence" value="ECO:0007669"/>
    <property type="project" value="InterPro"/>
</dbReference>
<protein>
    <submittedName>
        <fullName evidence="2">Membrane protein</fullName>
    </submittedName>
</protein>